<keyword evidence="4 10" id="KW-1133">Transmembrane helix</keyword>
<evidence type="ECO:0000256" key="6">
    <source>
        <dbReference type="ARBA" id="ARBA00023224"/>
    </source>
</evidence>
<dbReference type="SMART" id="SM00304">
    <property type="entry name" value="HAMP"/>
    <property type="match status" value="1"/>
</dbReference>
<dbReference type="GO" id="GO:0005886">
    <property type="term" value="C:plasma membrane"/>
    <property type="evidence" value="ECO:0007669"/>
    <property type="project" value="UniProtKB-SubCell"/>
</dbReference>
<proteinExistence type="inferred from homology"/>
<evidence type="ECO:0000256" key="3">
    <source>
        <dbReference type="ARBA" id="ARBA00022692"/>
    </source>
</evidence>
<protein>
    <submittedName>
        <fullName evidence="13">Chemotaxis protein</fullName>
    </submittedName>
</protein>
<keyword evidence="3 10" id="KW-0812">Transmembrane</keyword>
<dbReference type="GO" id="GO:0004888">
    <property type="term" value="F:transmembrane signaling receptor activity"/>
    <property type="evidence" value="ECO:0007669"/>
    <property type="project" value="InterPro"/>
</dbReference>
<accession>A0A094JKA9</accession>
<dbReference type="EMBL" id="JPEO01000002">
    <property type="protein sequence ID" value="KFZ38499.1"/>
    <property type="molecule type" value="Genomic_DNA"/>
</dbReference>
<dbReference type="Pfam" id="PF17200">
    <property type="entry name" value="sCache_2"/>
    <property type="match status" value="1"/>
</dbReference>
<dbReference type="InterPro" id="IPR004089">
    <property type="entry name" value="MCPsignal_dom"/>
</dbReference>
<dbReference type="GO" id="GO:0007165">
    <property type="term" value="P:signal transduction"/>
    <property type="evidence" value="ECO:0007669"/>
    <property type="project" value="UniProtKB-KW"/>
</dbReference>
<comment type="subcellular location">
    <subcellularLocation>
        <location evidence="1">Cell membrane</location>
        <topology evidence="1">Multi-pass membrane protein</topology>
    </subcellularLocation>
</comment>
<evidence type="ECO:0000259" key="11">
    <source>
        <dbReference type="PROSITE" id="PS50111"/>
    </source>
</evidence>
<sequence length="544" mass="59174">MALLRQITILQRLILMLVMAAVGTFCFAGFSIKEQYNNLVEQKAAQNHALIQTVLSFSANQAKLIQSLSLSKAQQRQLIIAGINGMQYGNAEHFMVVDADGTILGNGNNSNTVGKNVSSLSNSEGKTPFQSLLNQARNSKEATAEFTWHHPSRNQDEDMQALAMRDSNMGWVVITGAYASDINETMKTVIWHYVIIMIMIALPIFVFFLLLNQSINAPLKAAIDAMNNIANGDGDLRKRLDTYGKDEVSALATAFNQFVAKIAAALEQMKPLGKSLSQDSKQLLNAVNESNRSAEHVHRETASVATAVNQMLATTREMADNTQQAADTATSVKEQALSGKQTVEQTLSRCETLAEELQSSAQQTQALGHSSEQIGGILDVIRTIAEQTNLLALNAAIEAARAGEHGRGFAVVADEVRALATRTQQSTNEIQQIVSDIQTGVAEVMRSNQVTQKESEELQQQATLANEAMQQILRFIANISDMNHQLASATEEQSLVTEEINRNVTNISELTEVSVKANESTGNAAGDLDSISKQMSDALTQFKT</sequence>
<dbReference type="SMART" id="SM01049">
    <property type="entry name" value="Cache_2"/>
    <property type="match status" value="1"/>
</dbReference>
<dbReference type="Gene3D" id="3.30.450.20">
    <property type="entry name" value="PAS domain"/>
    <property type="match status" value="1"/>
</dbReference>
<dbReference type="PANTHER" id="PTHR32089:SF119">
    <property type="entry name" value="METHYL-ACCEPTING CHEMOTAXIS PROTEIN CTPL"/>
    <property type="match status" value="1"/>
</dbReference>
<keyword evidence="6 8" id="KW-0807">Transducer</keyword>
<evidence type="ECO:0000256" key="9">
    <source>
        <dbReference type="SAM" id="Coils"/>
    </source>
</evidence>
<dbReference type="OrthoDB" id="2489132at2"/>
<keyword evidence="2" id="KW-1003">Cell membrane</keyword>
<evidence type="ECO:0000256" key="5">
    <source>
        <dbReference type="ARBA" id="ARBA00023136"/>
    </source>
</evidence>
<feature type="domain" description="HAMP" evidence="12">
    <location>
        <begin position="213"/>
        <end position="267"/>
    </location>
</feature>
<evidence type="ECO:0000313" key="13">
    <source>
        <dbReference type="EMBL" id="KFZ38499.1"/>
    </source>
</evidence>
<keyword evidence="5 10" id="KW-0472">Membrane</keyword>
<dbReference type="RefSeq" id="WP_037439733.1">
    <property type="nucleotide sequence ID" value="NZ_JPEO01000002.1"/>
</dbReference>
<reference evidence="13 14" key="1">
    <citation type="submission" date="2014-06" db="EMBL/GenBank/DDBJ databases">
        <title>Shewanella sp. YQH10.</title>
        <authorList>
            <person name="Liu Y."/>
            <person name="Zeng R."/>
        </authorList>
    </citation>
    <scope>NUCLEOTIDE SEQUENCE [LARGE SCALE GENOMIC DNA]</scope>
    <source>
        <strain evidence="13 14">YQH10</strain>
    </source>
</reference>
<evidence type="ECO:0000313" key="14">
    <source>
        <dbReference type="Proteomes" id="UP000029264"/>
    </source>
</evidence>
<feature type="coiled-coil region" evidence="9">
    <location>
        <begin position="441"/>
        <end position="468"/>
    </location>
</feature>
<evidence type="ECO:0000256" key="8">
    <source>
        <dbReference type="PROSITE-ProRule" id="PRU00284"/>
    </source>
</evidence>
<dbReference type="PANTHER" id="PTHR32089">
    <property type="entry name" value="METHYL-ACCEPTING CHEMOTAXIS PROTEIN MCPB"/>
    <property type="match status" value="1"/>
</dbReference>
<dbReference type="GO" id="GO:0006935">
    <property type="term" value="P:chemotaxis"/>
    <property type="evidence" value="ECO:0007669"/>
    <property type="project" value="InterPro"/>
</dbReference>
<dbReference type="Gene3D" id="1.10.287.950">
    <property type="entry name" value="Methyl-accepting chemotaxis protein"/>
    <property type="match status" value="1"/>
</dbReference>
<comment type="similarity">
    <text evidence="7">Belongs to the methyl-accepting chemotaxis (MCP) protein family.</text>
</comment>
<feature type="transmembrane region" description="Helical" evidence="10">
    <location>
        <begin position="12"/>
        <end position="32"/>
    </location>
</feature>
<dbReference type="SUPFAM" id="SSF58104">
    <property type="entry name" value="Methyl-accepting chemotaxis protein (MCP) signaling domain"/>
    <property type="match status" value="1"/>
</dbReference>
<evidence type="ECO:0000256" key="4">
    <source>
        <dbReference type="ARBA" id="ARBA00022989"/>
    </source>
</evidence>
<comment type="caution">
    <text evidence="13">The sequence shown here is derived from an EMBL/GenBank/DDBJ whole genome shotgun (WGS) entry which is preliminary data.</text>
</comment>
<dbReference type="AlphaFoldDB" id="A0A094JKA9"/>
<dbReference type="STRING" id="1515746.HR45_03460"/>
<dbReference type="PROSITE" id="PS50885">
    <property type="entry name" value="HAMP"/>
    <property type="match status" value="1"/>
</dbReference>
<dbReference type="InterPro" id="IPR004090">
    <property type="entry name" value="Chemotax_Me-accpt_rcpt"/>
</dbReference>
<dbReference type="CDD" id="cd11386">
    <property type="entry name" value="MCP_signal"/>
    <property type="match status" value="1"/>
</dbReference>
<dbReference type="PRINTS" id="PR00260">
    <property type="entry name" value="CHEMTRNSDUCR"/>
</dbReference>
<feature type="domain" description="Methyl-accepting transducer" evidence="11">
    <location>
        <begin position="272"/>
        <end position="508"/>
    </location>
</feature>
<evidence type="ECO:0000256" key="1">
    <source>
        <dbReference type="ARBA" id="ARBA00004651"/>
    </source>
</evidence>
<dbReference type="eggNOG" id="COG0840">
    <property type="taxonomic scope" value="Bacteria"/>
</dbReference>
<name>A0A094JKA9_9GAMM</name>
<feature type="transmembrane region" description="Helical" evidence="10">
    <location>
        <begin position="190"/>
        <end position="211"/>
    </location>
</feature>
<keyword evidence="14" id="KW-1185">Reference proteome</keyword>
<evidence type="ECO:0000256" key="10">
    <source>
        <dbReference type="SAM" id="Phobius"/>
    </source>
</evidence>
<dbReference type="Proteomes" id="UP000029264">
    <property type="component" value="Unassembled WGS sequence"/>
</dbReference>
<dbReference type="InterPro" id="IPR003660">
    <property type="entry name" value="HAMP_dom"/>
</dbReference>
<dbReference type="CDD" id="cd06225">
    <property type="entry name" value="HAMP"/>
    <property type="match status" value="1"/>
</dbReference>
<evidence type="ECO:0000256" key="7">
    <source>
        <dbReference type="ARBA" id="ARBA00029447"/>
    </source>
</evidence>
<dbReference type="InterPro" id="IPR033480">
    <property type="entry name" value="sCache_2"/>
</dbReference>
<dbReference type="SMART" id="SM00283">
    <property type="entry name" value="MA"/>
    <property type="match status" value="1"/>
</dbReference>
<dbReference type="Pfam" id="PF00672">
    <property type="entry name" value="HAMP"/>
    <property type="match status" value="1"/>
</dbReference>
<keyword evidence="9" id="KW-0175">Coiled coil</keyword>
<dbReference type="PROSITE" id="PS50111">
    <property type="entry name" value="CHEMOTAXIS_TRANSDUC_2"/>
    <property type="match status" value="1"/>
</dbReference>
<dbReference type="Pfam" id="PF00015">
    <property type="entry name" value="MCPsignal"/>
    <property type="match status" value="1"/>
</dbReference>
<organism evidence="13 14">
    <name type="scientific">Shewanella mangrovi</name>
    <dbReference type="NCBI Taxonomy" id="1515746"/>
    <lineage>
        <taxon>Bacteria</taxon>
        <taxon>Pseudomonadati</taxon>
        <taxon>Pseudomonadota</taxon>
        <taxon>Gammaproteobacteria</taxon>
        <taxon>Alteromonadales</taxon>
        <taxon>Shewanellaceae</taxon>
        <taxon>Shewanella</taxon>
    </lineage>
</organism>
<gene>
    <name evidence="13" type="ORF">HR45_03460</name>
</gene>
<evidence type="ECO:0000259" key="12">
    <source>
        <dbReference type="PROSITE" id="PS50885"/>
    </source>
</evidence>
<evidence type="ECO:0000256" key="2">
    <source>
        <dbReference type="ARBA" id="ARBA00022475"/>
    </source>
</evidence>
<dbReference type="FunFam" id="1.10.287.950:FF:000001">
    <property type="entry name" value="Methyl-accepting chemotaxis sensory transducer"/>
    <property type="match status" value="1"/>
</dbReference>